<comment type="caution">
    <text evidence="10">The sequence shown here is derived from an EMBL/GenBank/DDBJ whole genome shotgun (WGS) entry which is preliminary data.</text>
</comment>
<dbReference type="Proteomes" id="UP001283361">
    <property type="component" value="Unassembled WGS sequence"/>
</dbReference>
<dbReference type="AlphaFoldDB" id="A0AAE0ZXY3"/>
<dbReference type="InterPro" id="IPR023179">
    <property type="entry name" value="GTP-bd_ortho_bundle_sf"/>
</dbReference>
<comment type="similarity">
    <text evidence="7">Belongs to the TRAFAC class YlqF/YawG GTPase family. NOG2 subfamily.</text>
</comment>
<dbReference type="FunFam" id="3.40.50.300:FF:000559">
    <property type="entry name" value="Nuclear/nucleolar GTPase 2"/>
    <property type="match status" value="1"/>
</dbReference>
<name>A0AAE0ZXY3_9GAST</name>
<evidence type="ECO:0000256" key="4">
    <source>
        <dbReference type="ARBA" id="ARBA00023242"/>
    </source>
</evidence>
<keyword evidence="4 7" id="KW-0539">Nucleus</keyword>
<dbReference type="InterPro" id="IPR050755">
    <property type="entry name" value="TRAFAC_YlqF/YawG_RiboMat"/>
</dbReference>
<feature type="region of interest" description="Disordered" evidence="8">
    <location>
        <begin position="1"/>
        <end position="31"/>
    </location>
</feature>
<evidence type="ECO:0000256" key="1">
    <source>
        <dbReference type="ARBA" id="ARBA00004604"/>
    </source>
</evidence>
<accession>A0AAE0ZXY3</accession>
<dbReference type="CDD" id="cd01858">
    <property type="entry name" value="NGP_1"/>
    <property type="match status" value="1"/>
</dbReference>
<organism evidence="10 11">
    <name type="scientific">Elysia crispata</name>
    <name type="common">lettuce slug</name>
    <dbReference type="NCBI Taxonomy" id="231223"/>
    <lineage>
        <taxon>Eukaryota</taxon>
        <taxon>Metazoa</taxon>
        <taxon>Spiralia</taxon>
        <taxon>Lophotrochozoa</taxon>
        <taxon>Mollusca</taxon>
        <taxon>Gastropoda</taxon>
        <taxon>Heterobranchia</taxon>
        <taxon>Euthyneura</taxon>
        <taxon>Panpulmonata</taxon>
        <taxon>Sacoglossa</taxon>
        <taxon>Placobranchoidea</taxon>
        <taxon>Plakobranchidae</taxon>
        <taxon>Elysia</taxon>
    </lineage>
</organism>
<dbReference type="SUPFAM" id="SSF52540">
    <property type="entry name" value="P-loop containing nucleoside triphosphate hydrolases"/>
    <property type="match status" value="1"/>
</dbReference>
<feature type="region of interest" description="Disordered" evidence="8">
    <location>
        <begin position="460"/>
        <end position="567"/>
    </location>
</feature>
<dbReference type="GO" id="GO:0005525">
    <property type="term" value="F:GTP binding"/>
    <property type="evidence" value="ECO:0007669"/>
    <property type="project" value="UniProtKB-KW"/>
</dbReference>
<dbReference type="Pfam" id="PF01926">
    <property type="entry name" value="MMR_HSR1"/>
    <property type="match status" value="1"/>
</dbReference>
<dbReference type="PANTHER" id="PTHR11089">
    <property type="entry name" value="GTP-BINDING PROTEIN-RELATED"/>
    <property type="match status" value="1"/>
</dbReference>
<dbReference type="Gene3D" id="1.10.1580.10">
    <property type="match status" value="1"/>
</dbReference>
<comment type="subcellular location">
    <subcellularLocation>
        <location evidence="1 7">Nucleus</location>
        <location evidence="1 7">Nucleolus</location>
    </subcellularLocation>
</comment>
<evidence type="ECO:0000259" key="9">
    <source>
        <dbReference type="PROSITE" id="PS51721"/>
    </source>
</evidence>
<feature type="compositionally biased region" description="Basic and acidic residues" evidence="8">
    <location>
        <begin position="521"/>
        <end position="538"/>
    </location>
</feature>
<comment type="function">
    <text evidence="5">GTPase that associates with pre-60S ribosomal subunits in the nucleolus and is required for their nuclear export and maturation. May promote cell proliferation possibly by increasing p53/TP53 protein levels, and consequently those of its downstream product CDKN1A/p21, and decreasing RPL23A protein levels.</text>
</comment>
<evidence type="ECO:0000256" key="3">
    <source>
        <dbReference type="ARBA" id="ARBA00023134"/>
    </source>
</evidence>
<keyword evidence="3 7" id="KW-0342">GTP-binding</keyword>
<feature type="region of interest" description="Disordered" evidence="8">
    <location>
        <begin position="606"/>
        <end position="636"/>
    </location>
</feature>
<evidence type="ECO:0000256" key="7">
    <source>
        <dbReference type="RuleBase" id="RU364023"/>
    </source>
</evidence>
<dbReference type="GO" id="GO:0005730">
    <property type="term" value="C:nucleolus"/>
    <property type="evidence" value="ECO:0007669"/>
    <property type="project" value="UniProtKB-SubCell"/>
</dbReference>
<dbReference type="PANTHER" id="PTHR11089:SF9">
    <property type="entry name" value="NUCLEOLAR GTP-BINDING PROTEIN 2"/>
    <property type="match status" value="1"/>
</dbReference>
<reference evidence="10" key="1">
    <citation type="journal article" date="2023" name="G3 (Bethesda)">
        <title>A reference genome for the long-term kleptoplast-retaining sea slug Elysia crispata morphotype clarki.</title>
        <authorList>
            <person name="Eastman K.E."/>
            <person name="Pendleton A.L."/>
            <person name="Shaikh M.A."/>
            <person name="Suttiyut T."/>
            <person name="Ogas R."/>
            <person name="Tomko P."/>
            <person name="Gavelis G."/>
            <person name="Widhalm J.R."/>
            <person name="Wisecaver J.H."/>
        </authorList>
    </citation>
    <scope>NUCLEOTIDE SEQUENCE</scope>
    <source>
        <strain evidence="10">ECLA1</strain>
    </source>
</reference>
<feature type="compositionally biased region" description="Polar residues" evidence="8">
    <location>
        <begin position="725"/>
        <end position="735"/>
    </location>
</feature>
<evidence type="ECO:0000256" key="5">
    <source>
        <dbReference type="ARBA" id="ARBA00054763"/>
    </source>
</evidence>
<dbReference type="PROSITE" id="PS51721">
    <property type="entry name" value="G_CP"/>
    <property type="match status" value="1"/>
</dbReference>
<dbReference type="FunFam" id="1.10.1580.10:FF:000001">
    <property type="entry name" value="Nucleolar GTP-binding protein 2"/>
    <property type="match status" value="1"/>
</dbReference>
<feature type="compositionally biased region" description="Basic residues" evidence="8">
    <location>
        <begin position="554"/>
        <end position="567"/>
    </location>
</feature>
<evidence type="ECO:0000313" key="10">
    <source>
        <dbReference type="EMBL" id="KAK3777619.1"/>
    </source>
</evidence>
<feature type="compositionally biased region" description="Basic and acidic residues" evidence="8">
    <location>
        <begin position="811"/>
        <end position="828"/>
    </location>
</feature>
<evidence type="ECO:0000256" key="8">
    <source>
        <dbReference type="SAM" id="MobiDB-lite"/>
    </source>
</evidence>
<proteinExistence type="inferred from homology"/>
<dbReference type="Pfam" id="PF08153">
    <property type="entry name" value="NGP1NT"/>
    <property type="match status" value="1"/>
</dbReference>
<feature type="compositionally biased region" description="Basic and acidic residues" evidence="8">
    <location>
        <begin position="782"/>
        <end position="803"/>
    </location>
</feature>
<feature type="compositionally biased region" description="Polar residues" evidence="8">
    <location>
        <begin position="704"/>
        <end position="716"/>
    </location>
</feature>
<dbReference type="InterPro" id="IPR027417">
    <property type="entry name" value="P-loop_NTPase"/>
</dbReference>
<keyword evidence="2 7" id="KW-0547">Nucleotide-binding</keyword>
<feature type="compositionally biased region" description="Basic and acidic residues" evidence="8">
    <location>
        <begin position="738"/>
        <end position="751"/>
    </location>
</feature>
<feature type="compositionally biased region" description="Basic and acidic residues" evidence="8">
    <location>
        <begin position="659"/>
        <end position="668"/>
    </location>
</feature>
<evidence type="ECO:0000313" key="11">
    <source>
        <dbReference type="Proteomes" id="UP001283361"/>
    </source>
</evidence>
<feature type="region of interest" description="Disordered" evidence="8">
    <location>
        <begin position="654"/>
        <end position="828"/>
    </location>
</feature>
<gene>
    <name evidence="10" type="ORF">RRG08_021735</name>
</gene>
<protein>
    <recommendedName>
        <fullName evidence="7">Nucleolar GTP-binding protein 2</fullName>
    </recommendedName>
</protein>
<feature type="compositionally biased region" description="Polar residues" evidence="8">
    <location>
        <begin position="755"/>
        <end position="765"/>
    </location>
</feature>
<feature type="domain" description="CP-type G" evidence="9">
    <location>
        <begin position="205"/>
        <end position="366"/>
    </location>
</feature>
<dbReference type="Gene3D" id="3.40.50.300">
    <property type="entry name" value="P-loop containing nucleotide triphosphate hydrolases"/>
    <property type="match status" value="1"/>
</dbReference>
<dbReference type="InterPro" id="IPR006073">
    <property type="entry name" value="GTP-bd"/>
</dbReference>
<dbReference type="EMBL" id="JAWDGP010003066">
    <property type="protein sequence ID" value="KAK3777619.1"/>
    <property type="molecule type" value="Genomic_DNA"/>
</dbReference>
<comment type="subunit">
    <text evidence="6">Interacts with LYAR and RPL23A. Interacts with the nuclear importin-beta receptor and, at a lower extent, with importin-alpha.</text>
</comment>
<dbReference type="InterPro" id="IPR012971">
    <property type="entry name" value="NOG2_N_dom"/>
</dbReference>
<feature type="compositionally biased region" description="Basic and acidic residues" evidence="8">
    <location>
        <begin position="21"/>
        <end position="31"/>
    </location>
</feature>
<evidence type="ECO:0000256" key="6">
    <source>
        <dbReference type="ARBA" id="ARBA00065814"/>
    </source>
</evidence>
<dbReference type="InterPro" id="IPR024929">
    <property type="entry name" value="GNL2_CP_dom"/>
</dbReference>
<sequence>MGKPKVKQQRDRINKAGHSMNPDRPKTSAGMRDRTTIRRLQMYRNFKAKRDASGKIIKAAPFQSTLKSGTMARVEPNRKWFGNTRVVTQNALQAFNEAMGKVKSDPYKVVMNPTKNPVTLLSYTPKAASAPRLLDTEPFEKVFGKKATRKKPTLDTYDLNEMVRKANEDLAKWEESHGLLIPGEDWVKDEQMEIVFKAGTSKRIWNELYKVIDSSDVLLQVLDARDPNGTRCMQVENYLQKEKPHKHLIFVLNKADLVPNWAVKKWVAILSATRPTLAFRASITNCFGKGDLISLLRQFGKLHQDKKQISVGLIGYPNVGKSSIINALKSKKVCNVAPIPGETKVWQYVTLMNNLFLIDCPGVVYPYGATPTDMVLKGVVRVEKVKQPEDYVHAVLDRVKEEYLQKTYSVTNWKSPEDFLEQVARKCGRLLKGGEADISTVAKNVLNDYQRGKIPYFVRPPESELEEEMEEDKLGSKIPSGNENIVNSAEETGNSEQIESTSDLVTDSLNEESGAENSDNDMTKENVDMDNDNVHIEGDTGNGISDSKEEPSKKISKKEKKKATKKKVTVVHPFLERAGRKLGNIKKKMALLKQNLKEIQAKKALRQAEKDGSELESIVSPLGNEDSSKGSHKGKAASLRKLPAFIKINQEESDLGPDSFKRGKRYIDVDNTVPEQTKEVATHSSPSTSLRRKRNMTEELAISDQGTESLPNQVSGSKKIRRSTDTIVSTSSGSMIVSEKDMTDTPKDTFKSPRNAKSQKATPQASIKKVTPKSSSSKKRHRENEDKEGTPKVKGLEKRRLQRQEIQAMNKKNEFYKEKDIKNRRQRR</sequence>
<dbReference type="InterPro" id="IPR030378">
    <property type="entry name" value="G_CP_dom"/>
</dbReference>
<feature type="compositionally biased region" description="Low complexity" evidence="8">
    <location>
        <begin position="766"/>
        <end position="775"/>
    </location>
</feature>
<feature type="compositionally biased region" description="Polar residues" evidence="8">
    <location>
        <begin position="479"/>
        <end position="508"/>
    </location>
</feature>
<keyword evidence="11" id="KW-1185">Reference proteome</keyword>
<evidence type="ECO:0000256" key="2">
    <source>
        <dbReference type="ARBA" id="ARBA00022741"/>
    </source>
</evidence>